<dbReference type="Gene3D" id="2.40.30.170">
    <property type="match status" value="1"/>
</dbReference>
<dbReference type="Gene3D" id="2.40.50.100">
    <property type="match status" value="1"/>
</dbReference>
<reference evidence="6 7" key="1">
    <citation type="submission" date="2018-08" db="EMBL/GenBank/DDBJ databases">
        <title>A genome reference for cultivated species of the human gut microbiota.</title>
        <authorList>
            <person name="Zou Y."/>
            <person name="Xue W."/>
            <person name="Luo G."/>
        </authorList>
    </citation>
    <scope>NUCLEOTIDE SEQUENCE [LARGE SCALE GENOMIC DNA]</scope>
    <source>
        <strain evidence="6 7">AF04-15</strain>
    </source>
</reference>
<evidence type="ECO:0000256" key="3">
    <source>
        <dbReference type="SAM" id="MobiDB-lite"/>
    </source>
</evidence>
<dbReference type="PANTHER" id="PTHR30469">
    <property type="entry name" value="MULTIDRUG RESISTANCE PROTEIN MDTA"/>
    <property type="match status" value="1"/>
</dbReference>
<dbReference type="InterPro" id="IPR058637">
    <property type="entry name" value="YknX-like_C"/>
</dbReference>
<sequence>MRRKKAMIIGGATVVAVAAAVLLLGGGKNKASGGPAGGPRGGAVSANVPVVKAVNPTQGDIRLTSGLTGTVEPADVVYVYAKASGDVTGVMVKAGDTVTAGQVLCEIDTKQVETARNSLDSAEVSLSEARSNLNRMQILYASGDLSAQDYEQYSNKAKSAQLQYESAKLAYDRQVEYSTVTAPIGGRVESCDIEVHDSVGQSTQLCVIAGEGDKRVSFYVTERMMANITVGDQLDITKNGVTYKAYVSEISAMVDSDTGLFKVKAQLEGADAIPTGSTVKLSLVTDRTENAMLVPVDAIYYSNGDGYVYLYRNGVVERTAVEVGIYDSQNAEILGGLNRDDLVISTWSSDLYEGAKVELKGADGSGDAAGQPSGEAAGQETGPAGGAGGQGARAR</sequence>
<dbReference type="GO" id="GO:1990281">
    <property type="term" value="C:efflux pump complex"/>
    <property type="evidence" value="ECO:0007669"/>
    <property type="project" value="TreeGrafter"/>
</dbReference>
<evidence type="ECO:0000259" key="4">
    <source>
        <dbReference type="Pfam" id="PF25917"/>
    </source>
</evidence>
<dbReference type="NCBIfam" id="TIGR01730">
    <property type="entry name" value="RND_mfp"/>
    <property type="match status" value="1"/>
</dbReference>
<keyword evidence="2" id="KW-0175">Coiled coil</keyword>
<proteinExistence type="inferred from homology"/>
<feature type="compositionally biased region" description="Gly residues" evidence="3">
    <location>
        <begin position="383"/>
        <end position="395"/>
    </location>
</feature>
<dbReference type="SUPFAM" id="SSF111369">
    <property type="entry name" value="HlyD-like secretion proteins"/>
    <property type="match status" value="1"/>
</dbReference>
<feature type="coiled-coil region" evidence="2">
    <location>
        <begin position="112"/>
        <end position="170"/>
    </location>
</feature>
<dbReference type="Proteomes" id="UP000283880">
    <property type="component" value="Unassembled WGS sequence"/>
</dbReference>
<evidence type="ECO:0000313" key="6">
    <source>
        <dbReference type="EMBL" id="RGX30856.1"/>
    </source>
</evidence>
<dbReference type="Gene3D" id="2.40.420.20">
    <property type="match status" value="1"/>
</dbReference>
<feature type="region of interest" description="Disordered" evidence="3">
    <location>
        <begin position="362"/>
        <end position="395"/>
    </location>
</feature>
<organism evidence="6 7">
    <name type="scientific">Enterocloster asparagiformis</name>
    <dbReference type="NCBI Taxonomy" id="333367"/>
    <lineage>
        <taxon>Bacteria</taxon>
        <taxon>Bacillati</taxon>
        <taxon>Bacillota</taxon>
        <taxon>Clostridia</taxon>
        <taxon>Lachnospirales</taxon>
        <taxon>Lachnospiraceae</taxon>
        <taxon>Enterocloster</taxon>
    </lineage>
</organism>
<comment type="similarity">
    <text evidence="1">Belongs to the membrane fusion protein (MFP) (TC 8.A.1) family.</text>
</comment>
<dbReference type="AlphaFoldDB" id="A0A413FI17"/>
<accession>A0A413FI17</accession>
<dbReference type="Pfam" id="PF25989">
    <property type="entry name" value="YknX_C"/>
    <property type="match status" value="1"/>
</dbReference>
<evidence type="ECO:0000256" key="2">
    <source>
        <dbReference type="SAM" id="Coils"/>
    </source>
</evidence>
<dbReference type="Gene3D" id="1.10.287.470">
    <property type="entry name" value="Helix hairpin bin"/>
    <property type="match status" value="1"/>
</dbReference>
<dbReference type="OrthoDB" id="1859821at2"/>
<protein>
    <submittedName>
        <fullName evidence="6">Efflux RND transporter periplasmic adaptor subunit</fullName>
    </submittedName>
</protein>
<feature type="domain" description="Multidrug resistance protein MdtA-like barrel-sandwich hybrid" evidence="4">
    <location>
        <begin position="76"/>
        <end position="204"/>
    </location>
</feature>
<dbReference type="Pfam" id="PF25917">
    <property type="entry name" value="BSH_RND"/>
    <property type="match status" value="1"/>
</dbReference>
<dbReference type="EMBL" id="QSBM01000004">
    <property type="protein sequence ID" value="RGX30856.1"/>
    <property type="molecule type" value="Genomic_DNA"/>
</dbReference>
<dbReference type="InterPro" id="IPR058625">
    <property type="entry name" value="MdtA-like_BSH"/>
</dbReference>
<dbReference type="GO" id="GO:0015562">
    <property type="term" value="F:efflux transmembrane transporter activity"/>
    <property type="evidence" value="ECO:0007669"/>
    <property type="project" value="TreeGrafter"/>
</dbReference>
<gene>
    <name evidence="6" type="ORF">DWV29_06670</name>
</gene>
<dbReference type="InterPro" id="IPR006143">
    <property type="entry name" value="RND_pump_MFP"/>
</dbReference>
<comment type="caution">
    <text evidence="6">The sequence shown here is derived from an EMBL/GenBank/DDBJ whole genome shotgun (WGS) entry which is preliminary data.</text>
</comment>
<dbReference type="RefSeq" id="WP_007708572.1">
    <property type="nucleotide sequence ID" value="NZ_JAWRJJ010000118.1"/>
</dbReference>
<evidence type="ECO:0000313" key="7">
    <source>
        <dbReference type="Proteomes" id="UP000283880"/>
    </source>
</evidence>
<evidence type="ECO:0000256" key="1">
    <source>
        <dbReference type="ARBA" id="ARBA00009477"/>
    </source>
</evidence>
<name>A0A413FI17_9FIRM</name>
<evidence type="ECO:0000259" key="5">
    <source>
        <dbReference type="Pfam" id="PF25989"/>
    </source>
</evidence>
<feature type="domain" description="YknX-like C-terminal permuted SH3-like" evidence="5">
    <location>
        <begin position="293"/>
        <end position="358"/>
    </location>
</feature>